<dbReference type="EMBL" id="JAACJO010000015">
    <property type="protein sequence ID" value="KAF5350082.1"/>
    <property type="molecule type" value="Genomic_DNA"/>
</dbReference>
<dbReference type="OrthoDB" id="3255824at2759"/>
<name>A0A8H5FVC8_9AGAR</name>
<sequence length="597" mass="66251">MAGYYSNTVPAYTHPRIPWHAAWVCNNYAFGTVHNHHDCGVCGVYMAHALTQFQYPSISPSVATTSAFPNARQQGGFEYQHGFQEGFNAGRATLSCADDNKEDNSEEGEKEKGCGAKAQAELLENAQAEIDHLRNQLVVLQQTYDELMQRVSLTVTQSPGAVDSALSGPDPRIALSEVGEYTTSSSNDDSTTEDSHYDESFHHVCQSRTMDNDDDNGDQNIDWGSKEEVEREEASNKLMFVINNRLARASDNDDDDDDQNTGGGFKEEVEREEATNRLMFVIGNRLSRASDNDDNNNDQNTDGGLKEEVEREEASNKLMFVIGNRLARPSDKVSPSTSTSRPTTPHPDKKEGSPSPPSCPPRPQSEVLTISVGQIRELMDRAHCIDEEALAQVKLLVSQARATPPSERTEVHTVLLTEWRRPLGQSLILNLSVPSLGLLPSVGPVYVDASTVGIGFIFNNQWEAWRLRNGWQQEGWRQGNFRGTQWAEAVAVELGVRVMIKARYVGREITICSDNMQVVRAFSEGKYVGERLAHEVVSNTERLCQQLKIQLKVLWIPGVNNPADQISRLNVGSAADRFPCRVGIPPILQDVVAPFYQ</sequence>
<feature type="coiled-coil region" evidence="1">
    <location>
        <begin position="116"/>
        <end position="150"/>
    </location>
</feature>
<organism evidence="3 4">
    <name type="scientific">Leucocoprinus leucothites</name>
    <dbReference type="NCBI Taxonomy" id="201217"/>
    <lineage>
        <taxon>Eukaryota</taxon>
        <taxon>Fungi</taxon>
        <taxon>Dikarya</taxon>
        <taxon>Basidiomycota</taxon>
        <taxon>Agaricomycotina</taxon>
        <taxon>Agaricomycetes</taxon>
        <taxon>Agaricomycetidae</taxon>
        <taxon>Agaricales</taxon>
        <taxon>Agaricineae</taxon>
        <taxon>Agaricaceae</taxon>
        <taxon>Leucocoprinus</taxon>
    </lineage>
</organism>
<feature type="region of interest" description="Disordered" evidence="2">
    <location>
        <begin position="286"/>
        <end position="365"/>
    </location>
</feature>
<proteinExistence type="predicted"/>
<protein>
    <submittedName>
        <fullName evidence="3">Uncharacterized protein</fullName>
    </submittedName>
</protein>
<keyword evidence="4" id="KW-1185">Reference proteome</keyword>
<feature type="compositionally biased region" description="Pro residues" evidence="2">
    <location>
        <begin position="354"/>
        <end position="363"/>
    </location>
</feature>
<feature type="compositionally biased region" description="Basic and acidic residues" evidence="2">
    <location>
        <begin position="304"/>
        <end position="315"/>
    </location>
</feature>
<reference evidence="3 4" key="1">
    <citation type="journal article" date="2020" name="ISME J.">
        <title>Uncovering the hidden diversity of litter-decomposition mechanisms in mushroom-forming fungi.</title>
        <authorList>
            <person name="Floudas D."/>
            <person name="Bentzer J."/>
            <person name="Ahren D."/>
            <person name="Johansson T."/>
            <person name="Persson P."/>
            <person name="Tunlid A."/>
        </authorList>
    </citation>
    <scope>NUCLEOTIDE SEQUENCE [LARGE SCALE GENOMIC DNA]</scope>
    <source>
        <strain evidence="3 4">CBS 146.42</strain>
    </source>
</reference>
<accession>A0A8H5FVC8</accession>
<feature type="compositionally biased region" description="Low complexity" evidence="2">
    <location>
        <begin position="334"/>
        <end position="343"/>
    </location>
</feature>
<comment type="caution">
    <text evidence="3">The sequence shown here is derived from an EMBL/GenBank/DDBJ whole genome shotgun (WGS) entry which is preliminary data.</text>
</comment>
<evidence type="ECO:0000313" key="3">
    <source>
        <dbReference type="EMBL" id="KAF5350082.1"/>
    </source>
</evidence>
<dbReference type="AlphaFoldDB" id="A0A8H5FVC8"/>
<dbReference type="Proteomes" id="UP000559027">
    <property type="component" value="Unassembled WGS sequence"/>
</dbReference>
<keyword evidence="1" id="KW-0175">Coiled coil</keyword>
<gene>
    <name evidence="3" type="ORF">D9756_009144</name>
</gene>
<dbReference type="SUPFAM" id="SSF53098">
    <property type="entry name" value="Ribonuclease H-like"/>
    <property type="match status" value="1"/>
</dbReference>
<dbReference type="InterPro" id="IPR012337">
    <property type="entry name" value="RNaseH-like_sf"/>
</dbReference>
<evidence type="ECO:0000256" key="1">
    <source>
        <dbReference type="SAM" id="Coils"/>
    </source>
</evidence>
<feature type="region of interest" description="Disordered" evidence="2">
    <location>
        <begin position="179"/>
        <end position="200"/>
    </location>
</feature>
<evidence type="ECO:0000313" key="4">
    <source>
        <dbReference type="Proteomes" id="UP000559027"/>
    </source>
</evidence>
<evidence type="ECO:0000256" key="2">
    <source>
        <dbReference type="SAM" id="MobiDB-lite"/>
    </source>
</evidence>
<feature type="region of interest" description="Disordered" evidence="2">
    <location>
        <begin position="249"/>
        <end position="272"/>
    </location>
</feature>